<name>A0A3S9UNH5_9CAUD</name>
<dbReference type="EMBL" id="MK279899">
    <property type="protein sequence ID" value="AZS11732.1"/>
    <property type="molecule type" value="Genomic_DNA"/>
</dbReference>
<dbReference type="KEGG" id="vg:55009938"/>
<proteinExistence type="predicted"/>
<dbReference type="Proteomes" id="UP000287918">
    <property type="component" value="Segment"/>
</dbReference>
<dbReference type="RefSeq" id="YP_009818594.1">
    <property type="nucleotide sequence ID" value="NC_048140.1"/>
</dbReference>
<protein>
    <submittedName>
        <fullName evidence="1">Uncharacterized protein</fullName>
    </submittedName>
</protein>
<reference evidence="1 2" key="1">
    <citation type="submission" date="2018-12" db="EMBL/GenBank/DDBJ databases">
        <authorList>
            <person name="Rimple P.A."/>
            <person name="Stoner T.H."/>
            <person name="Garlena R.A."/>
            <person name="Russell D.A."/>
            <person name="Pope W.H."/>
            <person name="Jacobs-Sera D."/>
            <person name="Hatfull G.F."/>
        </authorList>
    </citation>
    <scope>NUCLEOTIDE SEQUENCE [LARGE SCALE GENOMIC DNA]</scope>
</reference>
<keyword evidence="2" id="KW-1185">Reference proteome</keyword>
<sequence length="43" mass="4600">MATQVSRPLAPGTERPTREQCIAEAGYVLAMALRALAEEKQAA</sequence>
<gene>
    <name evidence="1" type="primary">34</name>
    <name evidence="1" type="ORF">PBI_MAJA_34</name>
</gene>
<evidence type="ECO:0000313" key="2">
    <source>
        <dbReference type="Proteomes" id="UP000287918"/>
    </source>
</evidence>
<dbReference type="GeneID" id="55009938"/>
<accession>A0A3S9UNH5</accession>
<evidence type="ECO:0000313" key="1">
    <source>
        <dbReference type="EMBL" id="AZS11732.1"/>
    </source>
</evidence>
<organism evidence="1 2">
    <name type="scientific">Arthrobacter phage Maja</name>
    <dbReference type="NCBI Taxonomy" id="2499009"/>
    <lineage>
        <taxon>Viruses</taxon>
        <taxon>Duplodnaviria</taxon>
        <taxon>Heunggongvirae</taxon>
        <taxon>Uroviricota</taxon>
        <taxon>Caudoviricetes</taxon>
        <taxon>Majavirus</taxon>
        <taxon>Majavirus maja</taxon>
    </lineage>
</organism>